<evidence type="ECO:0000256" key="2">
    <source>
        <dbReference type="SAM" id="MobiDB-lite"/>
    </source>
</evidence>
<sequence length="419" mass="44533">MIKNDGSGLPPGVNWRHYDVSQLWDLVKNHHTDNHWRQVAAWRKTYELTWTHLSRLKQYRVSLTESWPPEKSEAASLYVAHLDKLIENVQQTYDTAQANYTIFSTATTAISQTREKLRKLYEKYAAKRQEKFSYELQTATLKNVPGASLGKPPATDAELEQLNREARSLMSGLSGELIEARVQIRQPTPYKPASGKRPIGDDDIYGEPSAPPVIPPILVTGGSLVTKPAVNAPPTGVQLPAPTAPTSGPVLGGTSPPLAIPHPGTVAPPGAIPPPGPASSIGAALVPPFSSGPNVSPFHPGAHTKSGGSAIAGPPRAMAPGGLIGGQSGGGLGQPGARPPIRQTNPVGGVIGESRVRQAGGAKNSIGPRRDGRSRREDEIDRRWDPDNLWETDEGVAPIVVPPSDPGQIDPGPAIGHKK</sequence>
<reference evidence="3 4" key="1">
    <citation type="submission" date="2020-08" db="EMBL/GenBank/DDBJ databases">
        <title>Sequencing the genomes of 1000 actinobacteria strains.</title>
        <authorList>
            <person name="Klenk H.-P."/>
        </authorList>
    </citation>
    <scope>NUCLEOTIDE SEQUENCE [LARGE SCALE GENOMIC DNA]</scope>
    <source>
        <strain evidence="3 4">DSM 45886</strain>
    </source>
</reference>
<evidence type="ECO:0000256" key="1">
    <source>
        <dbReference type="SAM" id="Coils"/>
    </source>
</evidence>
<dbReference type="Proteomes" id="UP000578819">
    <property type="component" value="Unassembled WGS sequence"/>
</dbReference>
<proteinExistence type="predicted"/>
<dbReference type="AlphaFoldDB" id="A0A7W7WQL8"/>
<name>A0A7W7WQL8_9ACTN</name>
<feature type="region of interest" description="Disordered" evidence="2">
    <location>
        <begin position="301"/>
        <end position="340"/>
    </location>
</feature>
<dbReference type="RefSeq" id="WP_221449077.1">
    <property type="nucleotide sequence ID" value="NZ_JACHJW010000001.1"/>
</dbReference>
<protein>
    <submittedName>
        <fullName evidence="3">Uncharacterized protein</fullName>
    </submittedName>
</protein>
<gene>
    <name evidence="3" type="ORF">FHR38_003707</name>
</gene>
<evidence type="ECO:0000313" key="3">
    <source>
        <dbReference type="EMBL" id="MBB4959974.1"/>
    </source>
</evidence>
<accession>A0A7W7WQL8</accession>
<feature type="region of interest" description="Disordered" evidence="2">
    <location>
        <begin position="352"/>
        <end position="419"/>
    </location>
</feature>
<feature type="compositionally biased region" description="Basic and acidic residues" evidence="2">
    <location>
        <begin position="368"/>
        <end position="386"/>
    </location>
</feature>
<organism evidence="3 4">
    <name type="scientific">Micromonospora polyrhachis</name>
    <dbReference type="NCBI Taxonomy" id="1282883"/>
    <lineage>
        <taxon>Bacteria</taxon>
        <taxon>Bacillati</taxon>
        <taxon>Actinomycetota</taxon>
        <taxon>Actinomycetes</taxon>
        <taxon>Micromonosporales</taxon>
        <taxon>Micromonosporaceae</taxon>
        <taxon>Micromonospora</taxon>
    </lineage>
</organism>
<keyword evidence="4" id="KW-1185">Reference proteome</keyword>
<comment type="caution">
    <text evidence="3">The sequence shown here is derived from an EMBL/GenBank/DDBJ whole genome shotgun (WGS) entry which is preliminary data.</text>
</comment>
<dbReference type="EMBL" id="JACHJW010000001">
    <property type="protein sequence ID" value="MBB4959974.1"/>
    <property type="molecule type" value="Genomic_DNA"/>
</dbReference>
<feature type="compositionally biased region" description="Gly residues" evidence="2">
    <location>
        <begin position="322"/>
        <end position="334"/>
    </location>
</feature>
<evidence type="ECO:0000313" key="4">
    <source>
        <dbReference type="Proteomes" id="UP000578819"/>
    </source>
</evidence>
<feature type="coiled-coil region" evidence="1">
    <location>
        <begin position="79"/>
        <end position="130"/>
    </location>
</feature>
<keyword evidence="1" id="KW-0175">Coiled coil</keyword>